<comment type="caution">
    <text evidence="10">The sequence shown here is derived from an EMBL/GenBank/DDBJ whole genome shotgun (WGS) entry which is preliminary data.</text>
</comment>
<dbReference type="CDD" id="cd06127">
    <property type="entry name" value="DEDDh"/>
    <property type="match status" value="1"/>
</dbReference>
<gene>
    <name evidence="10" type="ORF">FD30_GL001458</name>
</gene>
<dbReference type="PANTHER" id="PTHR30231">
    <property type="entry name" value="DNA POLYMERASE III SUBUNIT EPSILON"/>
    <property type="match status" value="1"/>
</dbReference>
<dbReference type="InterPro" id="IPR036397">
    <property type="entry name" value="RNaseH_sf"/>
</dbReference>
<dbReference type="Proteomes" id="UP000051162">
    <property type="component" value="Unassembled WGS sequence"/>
</dbReference>
<dbReference type="Gene3D" id="3.30.70.240">
    <property type="match status" value="1"/>
</dbReference>
<dbReference type="InterPro" id="IPR013520">
    <property type="entry name" value="Ribonucl_H"/>
</dbReference>
<evidence type="ECO:0000256" key="5">
    <source>
        <dbReference type="ARBA" id="ARBA00022801"/>
    </source>
</evidence>
<evidence type="ECO:0000256" key="2">
    <source>
        <dbReference type="ARBA" id="ARBA00022695"/>
    </source>
</evidence>
<reference evidence="10 11" key="1">
    <citation type="journal article" date="2015" name="Genome Announc.">
        <title>Expanding the biotechnology potential of lactobacilli through comparative genomics of 213 strains and associated genera.</title>
        <authorList>
            <person name="Sun Z."/>
            <person name="Harris H.M."/>
            <person name="McCann A."/>
            <person name="Guo C."/>
            <person name="Argimon S."/>
            <person name="Zhang W."/>
            <person name="Yang X."/>
            <person name="Jeffery I.B."/>
            <person name="Cooney J.C."/>
            <person name="Kagawa T.F."/>
            <person name="Liu W."/>
            <person name="Song Y."/>
            <person name="Salvetti E."/>
            <person name="Wrobel A."/>
            <person name="Rasinkangas P."/>
            <person name="Parkhill J."/>
            <person name="Rea M.C."/>
            <person name="O'Sullivan O."/>
            <person name="Ritari J."/>
            <person name="Douillard F.P."/>
            <person name="Paul Ross R."/>
            <person name="Yang R."/>
            <person name="Briner A.E."/>
            <person name="Felis G.E."/>
            <person name="de Vos W.M."/>
            <person name="Barrangou R."/>
            <person name="Klaenhammer T.R."/>
            <person name="Caufield P.W."/>
            <person name="Cui Y."/>
            <person name="Zhang H."/>
            <person name="O'Toole P.W."/>
        </authorList>
    </citation>
    <scope>NUCLEOTIDE SEQUENCE [LARGE SCALE GENOMIC DNA]</scope>
    <source>
        <strain evidence="10 11">DSM 19117</strain>
    </source>
</reference>
<organism evidence="10 11">
    <name type="scientific">Levilactobacillus namurensis DSM 19117</name>
    <dbReference type="NCBI Taxonomy" id="1423773"/>
    <lineage>
        <taxon>Bacteria</taxon>
        <taxon>Bacillati</taxon>
        <taxon>Bacillota</taxon>
        <taxon>Bacilli</taxon>
        <taxon>Lactobacillales</taxon>
        <taxon>Lactobacillaceae</taxon>
        <taxon>Levilactobacillus</taxon>
    </lineage>
</organism>
<dbReference type="SMART" id="SM00479">
    <property type="entry name" value="EXOIII"/>
    <property type="match status" value="1"/>
</dbReference>
<evidence type="ECO:0000256" key="1">
    <source>
        <dbReference type="ARBA" id="ARBA00022679"/>
    </source>
</evidence>
<dbReference type="FunFam" id="3.30.420.10:FF:000045">
    <property type="entry name" value="3'-5' exonuclease DinG"/>
    <property type="match status" value="1"/>
</dbReference>
<keyword evidence="4" id="KW-0540">Nuclease</keyword>
<protein>
    <recommendedName>
        <fullName evidence="8">DNA polymerase III polC-type</fullName>
    </recommendedName>
</protein>
<keyword evidence="11" id="KW-1185">Reference proteome</keyword>
<proteinExistence type="predicted"/>
<keyword evidence="7" id="KW-0239">DNA-directed DNA polymerase</keyword>
<dbReference type="EMBL" id="AZDT01000021">
    <property type="protein sequence ID" value="KRK76286.1"/>
    <property type="molecule type" value="Genomic_DNA"/>
</dbReference>
<keyword evidence="6" id="KW-0269">Exonuclease</keyword>
<keyword evidence="5" id="KW-0378">Hydrolase</keyword>
<dbReference type="InterPro" id="IPR012337">
    <property type="entry name" value="RNaseH-like_sf"/>
</dbReference>
<dbReference type="RefSeq" id="WP_056944027.1">
    <property type="nucleotide sequence ID" value="NZ_AZDT01000021.1"/>
</dbReference>
<evidence type="ECO:0000256" key="8">
    <source>
        <dbReference type="ARBA" id="ARBA00070925"/>
    </source>
</evidence>
<evidence type="ECO:0000256" key="4">
    <source>
        <dbReference type="ARBA" id="ARBA00022722"/>
    </source>
</evidence>
<dbReference type="GO" id="GO:0003676">
    <property type="term" value="F:nucleic acid binding"/>
    <property type="evidence" value="ECO:0007669"/>
    <property type="project" value="InterPro"/>
</dbReference>
<sequence>MIVITLTKVPPALRGDLTKWCQEIQTGVYVGRLSGRIRDYLWERIIDGIGRGEATMVYSAKNELGYEFRTTRHDYRVTDYDGIPLITHLKTVSGAVQPGFSKAAKFRRARVMAARQQNKQTSMAEKAVVTLDLETTGLDATKDEIIEIGAIKRTATNELIEFERLIKVDCSIPRTITALTGITAKQLRDQGVALQVALDQLHEFVADCPIVGYNLRFDEMFLRQAVRKTSLTDFSNRMLDVKPVVQQVELFLDNYRLETVLKSRNIENQHPHRALSDAQATWQLATQLIKNGDFRI</sequence>
<dbReference type="PANTHER" id="PTHR30231:SF4">
    <property type="entry name" value="PROTEIN NEN2"/>
    <property type="match status" value="1"/>
</dbReference>
<evidence type="ECO:0000259" key="9">
    <source>
        <dbReference type="SMART" id="SM00479"/>
    </source>
</evidence>
<keyword evidence="2" id="KW-0548">Nucleotidyltransferase</keyword>
<dbReference type="GO" id="GO:0003887">
    <property type="term" value="F:DNA-directed DNA polymerase activity"/>
    <property type="evidence" value="ECO:0007669"/>
    <property type="project" value="UniProtKB-KW"/>
</dbReference>
<dbReference type="Pfam" id="PF00929">
    <property type="entry name" value="RNase_T"/>
    <property type="match status" value="1"/>
</dbReference>
<dbReference type="GO" id="GO:0008408">
    <property type="term" value="F:3'-5' exonuclease activity"/>
    <property type="evidence" value="ECO:0007669"/>
    <property type="project" value="TreeGrafter"/>
</dbReference>
<dbReference type="InterPro" id="IPR010152">
    <property type="entry name" value="CRISPR-assoc_prot_Cas2_sub"/>
</dbReference>
<dbReference type="AlphaFoldDB" id="A0A0R1JYJ0"/>
<evidence type="ECO:0000256" key="7">
    <source>
        <dbReference type="ARBA" id="ARBA00022932"/>
    </source>
</evidence>
<dbReference type="GO" id="GO:0006260">
    <property type="term" value="P:DNA replication"/>
    <property type="evidence" value="ECO:0007669"/>
    <property type="project" value="UniProtKB-KW"/>
</dbReference>
<dbReference type="PATRIC" id="fig|1423773.3.peg.1495"/>
<keyword evidence="1" id="KW-0808">Transferase</keyword>
<dbReference type="CDD" id="cd09755">
    <property type="entry name" value="Cas2_I-E"/>
    <property type="match status" value="1"/>
</dbReference>
<accession>A0A0R1JYJ0</accession>
<evidence type="ECO:0000256" key="3">
    <source>
        <dbReference type="ARBA" id="ARBA00022705"/>
    </source>
</evidence>
<evidence type="ECO:0000313" key="11">
    <source>
        <dbReference type="Proteomes" id="UP000051162"/>
    </source>
</evidence>
<evidence type="ECO:0000256" key="6">
    <source>
        <dbReference type="ARBA" id="ARBA00022839"/>
    </source>
</evidence>
<evidence type="ECO:0000313" key="10">
    <source>
        <dbReference type="EMBL" id="KRK76286.1"/>
    </source>
</evidence>
<dbReference type="Gene3D" id="3.30.420.10">
    <property type="entry name" value="Ribonuclease H-like superfamily/Ribonuclease H"/>
    <property type="match status" value="1"/>
</dbReference>
<dbReference type="SUPFAM" id="SSF53098">
    <property type="entry name" value="Ribonuclease H-like"/>
    <property type="match status" value="1"/>
</dbReference>
<feature type="domain" description="Exonuclease" evidence="9">
    <location>
        <begin position="127"/>
        <end position="294"/>
    </location>
</feature>
<dbReference type="GeneID" id="84781963"/>
<dbReference type="Pfam" id="PF09707">
    <property type="entry name" value="Cas_Cas2CT1978"/>
    <property type="match status" value="1"/>
</dbReference>
<dbReference type="OrthoDB" id="9776650at2"/>
<name>A0A0R1JYJ0_9LACO</name>
<dbReference type="NCBIfam" id="TIGR01873">
    <property type="entry name" value="cas_CT1978"/>
    <property type="match status" value="1"/>
</dbReference>
<dbReference type="STRING" id="1423773.FD30_GL001458"/>
<keyword evidence="3" id="KW-0235">DNA replication</keyword>